<dbReference type="Pfam" id="PF00213">
    <property type="entry name" value="OSCP"/>
    <property type="match status" value="1"/>
</dbReference>
<dbReference type="NCBIfam" id="NF004406">
    <property type="entry name" value="PRK05758.3-2"/>
    <property type="match status" value="1"/>
</dbReference>
<keyword evidence="7" id="KW-0378">Hydrolase</keyword>
<dbReference type="SUPFAM" id="SSF47928">
    <property type="entry name" value="N-terminal domain of the delta subunit of the F1F0-ATP synthase"/>
    <property type="match status" value="1"/>
</dbReference>
<dbReference type="PROSITE" id="PS00389">
    <property type="entry name" value="ATPASE_DELTA"/>
    <property type="match status" value="1"/>
</dbReference>
<evidence type="ECO:0000313" key="7">
    <source>
        <dbReference type="EMBL" id="VAV86482.1"/>
    </source>
</evidence>
<dbReference type="InterPro" id="IPR026015">
    <property type="entry name" value="ATP_synth_OSCP/delta_N_sf"/>
</dbReference>
<keyword evidence="3" id="KW-0375">Hydrogen ion transport</keyword>
<dbReference type="Gene3D" id="1.10.520.20">
    <property type="entry name" value="N-terminal domain of the delta subunit of the F1F0-ATP synthase"/>
    <property type="match status" value="1"/>
</dbReference>
<evidence type="ECO:0000256" key="5">
    <source>
        <dbReference type="ARBA" id="ARBA00023136"/>
    </source>
</evidence>
<dbReference type="InterPro" id="IPR020781">
    <property type="entry name" value="ATPase_OSCP/d_CS"/>
</dbReference>
<dbReference type="GO" id="GO:0016787">
    <property type="term" value="F:hydrolase activity"/>
    <property type="evidence" value="ECO:0007669"/>
    <property type="project" value="UniProtKB-KW"/>
</dbReference>
<evidence type="ECO:0000256" key="3">
    <source>
        <dbReference type="ARBA" id="ARBA00022781"/>
    </source>
</evidence>
<comment type="subcellular location">
    <subcellularLocation>
        <location evidence="1">Membrane</location>
    </subcellularLocation>
</comment>
<reference evidence="7" key="1">
    <citation type="submission" date="2018-06" db="EMBL/GenBank/DDBJ databases">
        <authorList>
            <person name="Zhirakovskaya E."/>
        </authorList>
    </citation>
    <scope>NUCLEOTIDE SEQUENCE</scope>
</reference>
<evidence type="ECO:0000256" key="2">
    <source>
        <dbReference type="ARBA" id="ARBA00022448"/>
    </source>
</evidence>
<keyword evidence="2" id="KW-0813">Transport</keyword>
<dbReference type="HAMAP" id="MF_01416">
    <property type="entry name" value="ATP_synth_delta_bact"/>
    <property type="match status" value="1"/>
</dbReference>
<keyword evidence="5" id="KW-0472">Membrane</keyword>
<gene>
    <name evidence="7" type="ORF">MNBD_ALPHA08-2510</name>
</gene>
<name>A0A3B0R1U2_9ZZZZ</name>
<dbReference type="AlphaFoldDB" id="A0A3B0R1U2"/>
<dbReference type="GO" id="GO:0046933">
    <property type="term" value="F:proton-transporting ATP synthase activity, rotational mechanism"/>
    <property type="evidence" value="ECO:0007669"/>
    <property type="project" value="InterPro"/>
</dbReference>
<dbReference type="EMBL" id="UOEC01000004">
    <property type="protein sequence ID" value="VAV86482.1"/>
    <property type="molecule type" value="Genomic_DNA"/>
</dbReference>
<accession>A0A3B0R1U2</accession>
<dbReference type="InterPro" id="IPR000711">
    <property type="entry name" value="ATPase_OSCP/dsu"/>
</dbReference>
<dbReference type="GO" id="GO:0016020">
    <property type="term" value="C:membrane"/>
    <property type="evidence" value="ECO:0007669"/>
    <property type="project" value="UniProtKB-SubCell"/>
</dbReference>
<dbReference type="EC" id="3.6.3.14" evidence="7"/>
<dbReference type="PRINTS" id="PR00125">
    <property type="entry name" value="ATPASEDELTA"/>
</dbReference>
<evidence type="ECO:0000256" key="1">
    <source>
        <dbReference type="ARBA" id="ARBA00004370"/>
    </source>
</evidence>
<protein>
    <submittedName>
        <fullName evidence="7">ATP synthase delta chain</fullName>
        <ecNumber evidence="7">3.6.3.14</ecNumber>
    </submittedName>
</protein>
<organism evidence="7">
    <name type="scientific">hydrothermal vent metagenome</name>
    <dbReference type="NCBI Taxonomy" id="652676"/>
    <lineage>
        <taxon>unclassified sequences</taxon>
        <taxon>metagenomes</taxon>
        <taxon>ecological metagenomes</taxon>
    </lineage>
</organism>
<evidence type="ECO:0000256" key="4">
    <source>
        <dbReference type="ARBA" id="ARBA00023065"/>
    </source>
</evidence>
<keyword evidence="6" id="KW-0066">ATP synthesis</keyword>
<evidence type="ECO:0000256" key="6">
    <source>
        <dbReference type="ARBA" id="ARBA00023310"/>
    </source>
</evidence>
<keyword evidence="4" id="KW-0406">Ion transport</keyword>
<proteinExistence type="inferred from homology"/>
<dbReference type="NCBIfam" id="TIGR01145">
    <property type="entry name" value="ATP_synt_delta"/>
    <property type="match status" value="1"/>
</dbReference>
<dbReference type="PANTHER" id="PTHR11910">
    <property type="entry name" value="ATP SYNTHASE DELTA CHAIN"/>
    <property type="match status" value="1"/>
</dbReference>
<sequence>MTATQDTVSGMPGRYALALFELAQESKKIAAVGKDLDDFATLIETSDDLMRMVKSPVFSADEQLGAIEAILAKVKISGIAANFVKLTAQNRRLFAILDMVKAYRALVAQDKGEITAEVTSAQKLSTAQVTKIKSSLKAAVGQDVQLVTTIDSDILGGLIVKVGSRMVDNSLRTKLQSMKIAMKGA</sequence>